<reference evidence="1 2" key="1">
    <citation type="submission" date="2018-02" db="EMBL/GenBank/DDBJ databases">
        <title>The genomes of Aspergillus section Nigri reveals drivers in fungal speciation.</title>
        <authorList>
            <consortium name="DOE Joint Genome Institute"/>
            <person name="Vesth T.C."/>
            <person name="Nybo J."/>
            <person name="Theobald S."/>
            <person name="Brandl J."/>
            <person name="Frisvad J.C."/>
            <person name="Nielsen K.F."/>
            <person name="Lyhne E.K."/>
            <person name="Kogle M.E."/>
            <person name="Kuo A."/>
            <person name="Riley R."/>
            <person name="Clum A."/>
            <person name="Nolan M."/>
            <person name="Lipzen A."/>
            <person name="Salamov A."/>
            <person name="Henrissat B."/>
            <person name="Wiebenga A."/>
            <person name="De vries R.P."/>
            <person name="Grigoriev I.V."/>
            <person name="Mortensen U.H."/>
            <person name="Andersen M.R."/>
            <person name="Baker S.E."/>
        </authorList>
    </citation>
    <scope>NUCLEOTIDE SEQUENCE [LARGE SCALE GENOMIC DNA]</scope>
    <source>
        <strain evidence="1 2">CBS 114.80</strain>
    </source>
</reference>
<dbReference type="AlphaFoldDB" id="A0A2V5IZK2"/>
<evidence type="ECO:0008006" key="3">
    <source>
        <dbReference type="Google" id="ProtNLM"/>
    </source>
</evidence>
<proteinExistence type="predicted"/>
<dbReference type="Proteomes" id="UP000248817">
    <property type="component" value="Unassembled WGS sequence"/>
</dbReference>
<accession>A0A2V5IZK2</accession>
<name>A0A2V5IZK2_9EURO</name>
<sequence length="318" mass="35193">MNKPEISIPGAEDEIVRFILSNPVPEFGDPGRAGIIAQISSELGIGMVDPSVRALLWLADVEALLALRDGCMGSRAAFRLLLGHGGILFRDALTSWACDMLESWAEFTEDPFDLCRERDQRCVITRDVKKTRTVNVYPHRPAGASNAGSRATLWEALGVFWGEPRVAGWRQAVFGCGGANKLGNTMLLRDDVSQAWASLHFALRPVELSRDLKSLSVQFFWLPGQQCPSDVPLLSLPAFGPDNTGGWGFRNPWNSRRLQSGDFLRLLTHDPERCPLPSFELLEIQWYLHRAAALSGLSIPPQICLLDELQRRGGSEST</sequence>
<gene>
    <name evidence="1" type="ORF">BP00DRAFT_499047</name>
</gene>
<evidence type="ECO:0000313" key="1">
    <source>
        <dbReference type="EMBL" id="PYI26066.1"/>
    </source>
</evidence>
<keyword evidence="2" id="KW-1185">Reference proteome</keyword>
<evidence type="ECO:0000313" key="2">
    <source>
        <dbReference type="Proteomes" id="UP000248817"/>
    </source>
</evidence>
<organism evidence="1 2">
    <name type="scientific">Aspergillus indologenus CBS 114.80</name>
    <dbReference type="NCBI Taxonomy" id="1450541"/>
    <lineage>
        <taxon>Eukaryota</taxon>
        <taxon>Fungi</taxon>
        <taxon>Dikarya</taxon>
        <taxon>Ascomycota</taxon>
        <taxon>Pezizomycotina</taxon>
        <taxon>Eurotiomycetes</taxon>
        <taxon>Eurotiomycetidae</taxon>
        <taxon>Eurotiales</taxon>
        <taxon>Aspergillaceae</taxon>
        <taxon>Aspergillus</taxon>
        <taxon>Aspergillus subgen. Circumdati</taxon>
    </lineage>
</organism>
<dbReference type="EMBL" id="KZ825613">
    <property type="protein sequence ID" value="PYI26066.1"/>
    <property type="molecule type" value="Genomic_DNA"/>
</dbReference>
<protein>
    <recommendedName>
        <fullName evidence="3">HNH nuclease domain-containing protein</fullName>
    </recommendedName>
</protein>